<protein>
    <recommendedName>
        <fullName evidence="4">PKD-like family protein</fullName>
    </recommendedName>
</protein>
<evidence type="ECO:0000256" key="1">
    <source>
        <dbReference type="SAM" id="SignalP"/>
    </source>
</evidence>
<evidence type="ECO:0000313" key="3">
    <source>
        <dbReference type="Proteomes" id="UP000307244"/>
    </source>
</evidence>
<feature type="chain" id="PRO_5020915479" description="PKD-like family protein" evidence="1">
    <location>
        <begin position="21"/>
        <end position="515"/>
    </location>
</feature>
<evidence type="ECO:0008006" key="4">
    <source>
        <dbReference type="Google" id="ProtNLM"/>
    </source>
</evidence>
<feature type="signal peptide" evidence="1">
    <location>
        <begin position="1"/>
        <end position="20"/>
    </location>
</feature>
<dbReference type="Pfam" id="PF16407">
    <property type="entry name" value="PKD_2"/>
    <property type="match status" value="1"/>
</dbReference>
<dbReference type="AlphaFoldDB" id="A0A4U1CRU3"/>
<name>A0A4U1CRU3_9SPHI</name>
<dbReference type="OrthoDB" id="1094435at2"/>
<keyword evidence="1" id="KW-0732">Signal</keyword>
<sequence length="515" mass="57260">MNSNKFIKFLMLLVGTAVIASCSKDKGNYDYKALDAVTINLENVPQTYSVVRFNGINITPKITYKGEVVNMEKPQFPELKFVWEMYPTGRDVVERHTLSEMPNLNVNLSQRELSWEILYTITNANTGVKTFAKFAVNITSALAEGWMVLYERNGNTDVGLITNNEISKSQVAEKLFLDIYSASNGGPMKGTPGSILYSYANLNARKIYVQSSQGLSMVNQNTFAKVFDFNQGLFWSKPSVTAPLLFRSTDSRKEWLINNNRVHTIDYTTLVQGDRAFSDPLGGTYGTLAPWMATSPAPLDGVFYDQTNKKFMKIIVRGTDVVPFTSPQTTAPFDVNNVGMELLMGDMGWNNWEYMVMKDNAGKHWLLSANFKGGDVVGVNIGRGKYDMSACPEIANINAVTAGYLGEIFYYSANNSVYQFRYTQGTTAQAWTAPAGEVVTNISLQKYYNSNRAAGVLFDPKNNCKILYVATYNEGTKTGTVYQMGVNETSGAILPGTEKKYTGFGKIKAMSWKIN</sequence>
<dbReference type="RefSeq" id="WP_136834020.1">
    <property type="nucleotide sequence ID" value="NZ_SWBQ01000001.1"/>
</dbReference>
<dbReference type="EMBL" id="SWBQ01000001">
    <property type="protein sequence ID" value="TKC08599.1"/>
    <property type="molecule type" value="Genomic_DNA"/>
</dbReference>
<dbReference type="PROSITE" id="PS51257">
    <property type="entry name" value="PROKAR_LIPOPROTEIN"/>
    <property type="match status" value="1"/>
</dbReference>
<gene>
    <name evidence="2" type="ORF">FA047_00415</name>
</gene>
<comment type="caution">
    <text evidence="2">The sequence shown here is derived from an EMBL/GenBank/DDBJ whole genome shotgun (WGS) entry which is preliminary data.</text>
</comment>
<dbReference type="InterPro" id="IPR032183">
    <property type="entry name" value="PKD-like"/>
</dbReference>
<organism evidence="2 3">
    <name type="scientific">Pedobacter frigoris</name>
    <dbReference type="NCBI Taxonomy" id="2571272"/>
    <lineage>
        <taxon>Bacteria</taxon>
        <taxon>Pseudomonadati</taxon>
        <taxon>Bacteroidota</taxon>
        <taxon>Sphingobacteriia</taxon>
        <taxon>Sphingobacteriales</taxon>
        <taxon>Sphingobacteriaceae</taxon>
        <taxon>Pedobacter</taxon>
    </lineage>
</organism>
<reference evidence="2 3" key="1">
    <citation type="submission" date="2019-04" db="EMBL/GenBank/DDBJ databases">
        <title>Pedobacter sp. RP-3-15 sp. nov., isolated from Arctic soil.</title>
        <authorList>
            <person name="Dahal R.H."/>
            <person name="Kim D.-U."/>
        </authorList>
    </citation>
    <scope>NUCLEOTIDE SEQUENCE [LARGE SCALE GENOMIC DNA]</scope>
    <source>
        <strain evidence="2 3">RP-3-15</strain>
    </source>
</reference>
<keyword evidence="3" id="KW-1185">Reference proteome</keyword>
<dbReference type="Proteomes" id="UP000307244">
    <property type="component" value="Unassembled WGS sequence"/>
</dbReference>
<proteinExistence type="predicted"/>
<evidence type="ECO:0000313" key="2">
    <source>
        <dbReference type="EMBL" id="TKC08599.1"/>
    </source>
</evidence>
<accession>A0A4U1CRU3</accession>